<feature type="repeat" description="WD" evidence="1">
    <location>
        <begin position="248"/>
        <end position="279"/>
    </location>
</feature>
<comment type="caution">
    <text evidence="3">The sequence shown here is derived from an EMBL/GenBank/DDBJ whole genome shotgun (WGS) entry which is preliminary data.</text>
</comment>
<proteinExistence type="predicted"/>
<keyword evidence="4" id="KW-1185">Reference proteome</keyword>
<feature type="coiled-coil region" evidence="2">
    <location>
        <begin position="72"/>
        <end position="99"/>
    </location>
</feature>
<dbReference type="PANTHER" id="PTHR19920:SF0">
    <property type="entry name" value="CYTOSOLIC IRON-SULFUR PROTEIN ASSEMBLY PROTEIN CIAO1-RELATED"/>
    <property type="match status" value="1"/>
</dbReference>
<evidence type="ECO:0000256" key="2">
    <source>
        <dbReference type="SAM" id="Coils"/>
    </source>
</evidence>
<gene>
    <name evidence="3" type="ORF">POCTA_138.1.T1480120</name>
</gene>
<dbReference type="Pfam" id="PF00400">
    <property type="entry name" value="WD40"/>
    <property type="match status" value="3"/>
</dbReference>
<evidence type="ECO:0000313" key="4">
    <source>
        <dbReference type="Proteomes" id="UP000683925"/>
    </source>
</evidence>
<dbReference type="OrthoDB" id="435188at2759"/>
<protein>
    <recommendedName>
        <fullName evidence="5">WD domain, G-beta repeat protein</fullName>
    </recommendedName>
</protein>
<reference evidence="3" key="1">
    <citation type="submission" date="2021-01" db="EMBL/GenBank/DDBJ databases">
        <authorList>
            <consortium name="Genoscope - CEA"/>
            <person name="William W."/>
        </authorList>
    </citation>
    <scope>NUCLEOTIDE SEQUENCE</scope>
</reference>
<name>A0A8S1Y7Q1_PAROT</name>
<dbReference type="OMA" id="EYFGCRL"/>
<dbReference type="AlphaFoldDB" id="A0A8S1Y7Q1"/>
<keyword evidence="2" id="KW-0175">Coiled coil</keyword>
<dbReference type="SMART" id="SM00320">
    <property type="entry name" value="WD40"/>
    <property type="match status" value="4"/>
</dbReference>
<dbReference type="PANTHER" id="PTHR19920">
    <property type="entry name" value="WD40 PROTEIN CIAO1"/>
    <property type="match status" value="1"/>
</dbReference>
<evidence type="ECO:0000313" key="3">
    <source>
        <dbReference type="EMBL" id="CAD8209829.1"/>
    </source>
</evidence>
<dbReference type="GO" id="GO:0016226">
    <property type="term" value="P:iron-sulfur cluster assembly"/>
    <property type="evidence" value="ECO:0007669"/>
    <property type="project" value="TreeGrafter"/>
</dbReference>
<evidence type="ECO:0000256" key="1">
    <source>
        <dbReference type="PROSITE-ProRule" id="PRU00221"/>
    </source>
</evidence>
<dbReference type="PROSITE" id="PS50082">
    <property type="entry name" value="WD_REPEATS_2"/>
    <property type="match status" value="2"/>
</dbReference>
<dbReference type="FunFam" id="2.130.10.10:FF:001434">
    <property type="entry name" value="Uncharacterized protein"/>
    <property type="match status" value="1"/>
</dbReference>
<dbReference type="PROSITE" id="PS50294">
    <property type="entry name" value="WD_REPEATS_REGION"/>
    <property type="match status" value="2"/>
</dbReference>
<accession>A0A8S1Y7Q1</accession>
<dbReference type="InterPro" id="IPR001680">
    <property type="entry name" value="WD40_rpt"/>
</dbReference>
<evidence type="ECO:0008006" key="5">
    <source>
        <dbReference type="Google" id="ProtNLM"/>
    </source>
</evidence>
<dbReference type="GO" id="GO:0097361">
    <property type="term" value="C:cytosolic [4Fe-4S] assembly targeting complex"/>
    <property type="evidence" value="ECO:0007669"/>
    <property type="project" value="TreeGrafter"/>
</dbReference>
<feature type="repeat" description="WD" evidence="1">
    <location>
        <begin position="293"/>
        <end position="324"/>
    </location>
</feature>
<sequence length="510" mass="59836">MFLNNCQIHKTQPAIYNIQKNHIQQPKLCQMCIQELDSNMINFQDINQDFFNMFSSQIKGQYSINQKYIIFLISLKERLQNLKSHLENSIEKLVEWLNNQIINIMIPETPEELLQKIKIIDQNSLVEGELKIKKYFDNFKDIKGILLDKISSLFQNSLIRTIKDNIQKIHCGFGNLLAEVKEMQIEKEKKSKNAFILKKLDDFSIKEYKECCVMAFNKDCSIVLVGCREEIRVYAFQKGFMNQIQKISNKHTNNVWTLNFMKKSNKFISGSYDNTIIIWMSNKNNQYICQQKLENHLSNVYCVVLNTNEDLIVSGSDDKTIRFWIEKDKWVCQQVITDHTDSVFALSLNEKQNTLISCSYDKTILVIEKSFSLQRWVTIQKINVEYFGCRLCFINDNQFTFQPQTQEHLSLYELNSIKNEYSKVKDIDVQCGTDGSCLFPQQFIKQKEILLNKNGQNVNFISIQNSSFRTEQSIDFGTDQVFGQLSDDGQYLITWDNKSKEIQIRELKDI</sequence>
<dbReference type="Proteomes" id="UP000683925">
    <property type="component" value="Unassembled WGS sequence"/>
</dbReference>
<dbReference type="EMBL" id="CAJJDP010000150">
    <property type="protein sequence ID" value="CAD8209829.1"/>
    <property type="molecule type" value="Genomic_DNA"/>
</dbReference>
<organism evidence="3 4">
    <name type="scientific">Paramecium octaurelia</name>
    <dbReference type="NCBI Taxonomy" id="43137"/>
    <lineage>
        <taxon>Eukaryota</taxon>
        <taxon>Sar</taxon>
        <taxon>Alveolata</taxon>
        <taxon>Ciliophora</taxon>
        <taxon>Intramacronucleata</taxon>
        <taxon>Oligohymenophorea</taxon>
        <taxon>Peniculida</taxon>
        <taxon>Parameciidae</taxon>
        <taxon>Paramecium</taxon>
    </lineage>
</organism>
<keyword evidence="1" id="KW-0853">WD repeat</keyword>